<evidence type="ECO:0000256" key="4">
    <source>
        <dbReference type="ARBA" id="ARBA00022989"/>
    </source>
</evidence>
<feature type="transmembrane region" description="Helical" evidence="6">
    <location>
        <begin position="25"/>
        <end position="45"/>
    </location>
</feature>
<dbReference type="AlphaFoldDB" id="A0A2N6SNQ3"/>
<evidence type="ECO:0000256" key="3">
    <source>
        <dbReference type="ARBA" id="ARBA00022692"/>
    </source>
</evidence>
<evidence type="ECO:0000256" key="1">
    <source>
        <dbReference type="ARBA" id="ARBA00004141"/>
    </source>
</evidence>
<dbReference type="GO" id="GO:0042371">
    <property type="term" value="P:vitamin K biosynthetic process"/>
    <property type="evidence" value="ECO:0007669"/>
    <property type="project" value="TreeGrafter"/>
</dbReference>
<dbReference type="PANTHER" id="PTHR13929">
    <property type="entry name" value="1,4-DIHYDROXY-2-NAPHTHOATE OCTAPRENYLTRANSFERASE"/>
    <property type="match status" value="1"/>
</dbReference>
<evidence type="ECO:0008006" key="9">
    <source>
        <dbReference type="Google" id="ProtNLM"/>
    </source>
</evidence>
<dbReference type="EMBL" id="PNHE01000007">
    <property type="protein sequence ID" value="PMC58695.1"/>
    <property type="molecule type" value="Genomic_DNA"/>
</dbReference>
<sequence length="150" mass="17029">MGFLIPLIVVRINLHPYFIWKTNTVLSIFILSLPLVLWIANVMLANNTCDLEEDLLNNRHTLVSYIGQKRAVQLFGLNHLIAYGAIIISVLLKIAPWTYALTLLTIPFVLKQHRIFQKQQVKTKTFICSVRILIVTSLAQVIGFGIGLLF</sequence>
<dbReference type="InterPro" id="IPR000537">
    <property type="entry name" value="UbiA_prenyltransferase"/>
</dbReference>
<organism evidence="7 8">
    <name type="scientific">Dolosicoccus paucivorans</name>
    <dbReference type="NCBI Taxonomy" id="84521"/>
    <lineage>
        <taxon>Bacteria</taxon>
        <taxon>Bacillati</taxon>
        <taxon>Bacillota</taxon>
        <taxon>Bacilli</taxon>
        <taxon>Lactobacillales</taxon>
        <taxon>Aerococcaceae</taxon>
        <taxon>Dolosicoccus</taxon>
    </lineage>
</organism>
<feature type="transmembrane region" description="Helical" evidence="6">
    <location>
        <begin position="130"/>
        <end position="149"/>
    </location>
</feature>
<proteinExistence type="predicted"/>
<dbReference type="Proteomes" id="UP000235682">
    <property type="component" value="Unassembled WGS sequence"/>
</dbReference>
<protein>
    <recommendedName>
        <fullName evidence="9">1,4-dihydroxy-2-naphthoate prenyltransferase</fullName>
    </recommendedName>
</protein>
<dbReference type="STRING" id="84521.SAMN04487994_100165"/>
<reference evidence="7 8" key="1">
    <citation type="submission" date="2017-09" db="EMBL/GenBank/DDBJ databases">
        <title>Bacterial strain isolated from the female urinary microbiota.</title>
        <authorList>
            <person name="Thomas-White K."/>
            <person name="Kumar N."/>
            <person name="Forster S."/>
            <person name="Putonti C."/>
            <person name="Lawley T."/>
            <person name="Wolfe A.J."/>
        </authorList>
    </citation>
    <scope>NUCLEOTIDE SEQUENCE [LARGE SCALE GENOMIC DNA]</scope>
    <source>
        <strain evidence="7 8">UMB0852</strain>
    </source>
</reference>
<keyword evidence="8" id="KW-1185">Reference proteome</keyword>
<dbReference type="RefSeq" id="WP_102233311.1">
    <property type="nucleotide sequence ID" value="NZ_PNHE01000007.1"/>
</dbReference>
<keyword evidence="2" id="KW-0808">Transferase</keyword>
<evidence type="ECO:0000313" key="7">
    <source>
        <dbReference type="EMBL" id="PMC58695.1"/>
    </source>
</evidence>
<evidence type="ECO:0000313" key="8">
    <source>
        <dbReference type="Proteomes" id="UP000235682"/>
    </source>
</evidence>
<accession>A0A2N6SNQ3</accession>
<dbReference type="GO" id="GO:0016020">
    <property type="term" value="C:membrane"/>
    <property type="evidence" value="ECO:0007669"/>
    <property type="project" value="UniProtKB-SubCell"/>
</dbReference>
<keyword evidence="5 6" id="KW-0472">Membrane</keyword>
<evidence type="ECO:0000256" key="5">
    <source>
        <dbReference type="ARBA" id="ARBA00023136"/>
    </source>
</evidence>
<comment type="subcellular location">
    <subcellularLocation>
        <location evidence="1">Membrane</location>
        <topology evidence="1">Multi-pass membrane protein</topology>
    </subcellularLocation>
</comment>
<comment type="caution">
    <text evidence="7">The sequence shown here is derived from an EMBL/GenBank/DDBJ whole genome shotgun (WGS) entry which is preliminary data.</text>
</comment>
<dbReference type="PANTHER" id="PTHR13929:SF0">
    <property type="entry name" value="UBIA PRENYLTRANSFERASE DOMAIN-CONTAINING PROTEIN 1"/>
    <property type="match status" value="1"/>
</dbReference>
<dbReference type="GO" id="GO:0009234">
    <property type="term" value="P:menaquinone biosynthetic process"/>
    <property type="evidence" value="ECO:0007669"/>
    <property type="project" value="TreeGrafter"/>
</dbReference>
<dbReference type="InterPro" id="IPR026046">
    <property type="entry name" value="UBIAD1"/>
</dbReference>
<feature type="transmembrane region" description="Helical" evidence="6">
    <location>
        <begin position="80"/>
        <end position="110"/>
    </location>
</feature>
<dbReference type="Gene3D" id="1.20.120.1780">
    <property type="entry name" value="UbiA prenyltransferase"/>
    <property type="match status" value="1"/>
</dbReference>
<dbReference type="CDD" id="cd13962">
    <property type="entry name" value="PT_UbiA_UBIAD1"/>
    <property type="match status" value="1"/>
</dbReference>
<evidence type="ECO:0000256" key="6">
    <source>
        <dbReference type="SAM" id="Phobius"/>
    </source>
</evidence>
<name>A0A2N6SNQ3_9LACT</name>
<keyword evidence="4 6" id="KW-1133">Transmembrane helix</keyword>
<dbReference type="GO" id="GO:0004659">
    <property type="term" value="F:prenyltransferase activity"/>
    <property type="evidence" value="ECO:0007669"/>
    <property type="project" value="InterPro"/>
</dbReference>
<keyword evidence="3 6" id="KW-0812">Transmembrane</keyword>
<evidence type="ECO:0000256" key="2">
    <source>
        <dbReference type="ARBA" id="ARBA00022679"/>
    </source>
</evidence>
<dbReference type="Pfam" id="PF01040">
    <property type="entry name" value="UbiA"/>
    <property type="match status" value="1"/>
</dbReference>
<gene>
    <name evidence="7" type="ORF">CJ205_02620</name>
</gene>